<dbReference type="Proteomes" id="UP000050741">
    <property type="component" value="Unassembled WGS sequence"/>
</dbReference>
<accession>A0A183C4U1</accession>
<name>A0A183C4U1_GLOPA</name>
<dbReference type="WBParaSite" id="GPLIN_000788500">
    <property type="protein sequence ID" value="GPLIN_000788500"/>
    <property type="gene ID" value="GPLIN_000788500"/>
</dbReference>
<sequence>MVPEGRNEATKLIATLTFFGRLDRAMPDFDVVQDQLNWFAIGTVTSSQKPNYIVSEVPILLKPGSNVLWSQTENGDYRFSLQATQVSTFVTMKAERTAEGDKLSKTTVVVQNSATTISSFTSFTEPSSTVRPLPVVSSSVTVPFEHISEDNGHNSVRMETVSDEAARIILDLDPNLFNINGSSTTVSETSSTAFVDEMVF</sequence>
<keyword evidence="1" id="KW-1185">Reference proteome</keyword>
<proteinExistence type="predicted"/>
<organism evidence="1 2">
    <name type="scientific">Globodera pallida</name>
    <name type="common">Potato cyst nematode worm</name>
    <name type="synonym">Heterodera pallida</name>
    <dbReference type="NCBI Taxonomy" id="36090"/>
    <lineage>
        <taxon>Eukaryota</taxon>
        <taxon>Metazoa</taxon>
        <taxon>Ecdysozoa</taxon>
        <taxon>Nematoda</taxon>
        <taxon>Chromadorea</taxon>
        <taxon>Rhabditida</taxon>
        <taxon>Tylenchina</taxon>
        <taxon>Tylenchomorpha</taxon>
        <taxon>Tylenchoidea</taxon>
        <taxon>Heteroderidae</taxon>
        <taxon>Heteroderinae</taxon>
        <taxon>Globodera</taxon>
    </lineage>
</organism>
<evidence type="ECO:0000313" key="2">
    <source>
        <dbReference type="WBParaSite" id="GPLIN_000788500"/>
    </source>
</evidence>
<reference evidence="2" key="2">
    <citation type="submission" date="2016-06" db="UniProtKB">
        <authorList>
            <consortium name="WormBaseParasite"/>
        </authorList>
    </citation>
    <scope>IDENTIFICATION</scope>
</reference>
<reference evidence="1" key="1">
    <citation type="submission" date="2014-05" db="EMBL/GenBank/DDBJ databases">
        <title>The genome and life-stage specific transcriptomes of Globodera pallida elucidate key aspects of plant parasitism by a cyst nematode.</title>
        <authorList>
            <person name="Cotton J.A."/>
            <person name="Lilley C.J."/>
            <person name="Jones L.M."/>
            <person name="Kikuchi T."/>
            <person name="Reid A.J."/>
            <person name="Thorpe P."/>
            <person name="Tsai I.J."/>
            <person name="Beasley H."/>
            <person name="Blok V."/>
            <person name="Cock P.J.A."/>
            <person name="Van den Akker S.E."/>
            <person name="Holroyd N."/>
            <person name="Hunt M."/>
            <person name="Mantelin S."/>
            <person name="Naghra H."/>
            <person name="Pain A."/>
            <person name="Palomares-Rius J.E."/>
            <person name="Zarowiecki M."/>
            <person name="Berriman M."/>
            <person name="Jones J.T."/>
            <person name="Urwin P.E."/>
        </authorList>
    </citation>
    <scope>NUCLEOTIDE SEQUENCE [LARGE SCALE GENOMIC DNA]</scope>
    <source>
        <strain evidence="1">Lindley</strain>
    </source>
</reference>
<evidence type="ECO:0000313" key="1">
    <source>
        <dbReference type="Proteomes" id="UP000050741"/>
    </source>
</evidence>
<protein>
    <submittedName>
        <fullName evidence="2">Big_5 domain-containing protein</fullName>
    </submittedName>
</protein>
<dbReference type="AlphaFoldDB" id="A0A183C4U1"/>